<dbReference type="OrthoDB" id="9804543at2"/>
<proteinExistence type="predicted"/>
<dbReference type="GO" id="GO:0003700">
    <property type="term" value="F:DNA-binding transcription factor activity"/>
    <property type="evidence" value="ECO:0007669"/>
    <property type="project" value="InterPro"/>
</dbReference>
<evidence type="ECO:0000256" key="2">
    <source>
        <dbReference type="ARBA" id="ARBA00023125"/>
    </source>
</evidence>
<gene>
    <name evidence="5" type="primary">soxS</name>
    <name evidence="5" type="ORF">NCTC13337_00555</name>
</gene>
<dbReference type="Gene3D" id="1.10.10.60">
    <property type="entry name" value="Homeodomain-like"/>
    <property type="match status" value="2"/>
</dbReference>
<reference evidence="5 6" key="1">
    <citation type="submission" date="2018-06" db="EMBL/GenBank/DDBJ databases">
        <authorList>
            <consortium name="Pathogen Informatics"/>
            <person name="Doyle S."/>
        </authorList>
    </citation>
    <scope>NUCLEOTIDE SEQUENCE [LARGE SCALE GENOMIC DNA]</scope>
    <source>
        <strain evidence="5 6">NCTC13337</strain>
    </source>
</reference>
<evidence type="ECO:0000313" key="5">
    <source>
        <dbReference type="EMBL" id="SUO94065.1"/>
    </source>
</evidence>
<evidence type="ECO:0000313" key="6">
    <source>
        <dbReference type="Proteomes" id="UP000254601"/>
    </source>
</evidence>
<dbReference type="Pfam" id="PF12833">
    <property type="entry name" value="HTH_18"/>
    <property type="match status" value="1"/>
</dbReference>
<name>A0A380MN60_9GAMM</name>
<evidence type="ECO:0000259" key="4">
    <source>
        <dbReference type="PROSITE" id="PS01124"/>
    </source>
</evidence>
<dbReference type="EMBL" id="UHIC01000001">
    <property type="protein sequence ID" value="SUO94065.1"/>
    <property type="molecule type" value="Genomic_DNA"/>
</dbReference>
<protein>
    <submittedName>
        <fullName evidence="5">Regulatory protein soxS</fullName>
    </submittedName>
</protein>
<dbReference type="Proteomes" id="UP000254601">
    <property type="component" value="Unassembled WGS sequence"/>
</dbReference>
<dbReference type="PROSITE" id="PS01124">
    <property type="entry name" value="HTH_ARAC_FAMILY_2"/>
    <property type="match status" value="1"/>
</dbReference>
<keyword evidence="3" id="KW-0804">Transcription</keyword>
<accession>A0A380MN60</accession>
<organism evidence="5 6">
    <name type="scientific">Suttonella ornithocola</name>
    <dbReference type="NCBI Taxonomy" id="279832"/>
    <lineage>
        <taxon>Bacteria</taxon>
        <taxon>Pseudomonadati</taxon>
        <taxon>Pseudomonadota</taxon>
        <taxon>Gammaproteobacteria</taxon>
        <taxon>Cardiobacteriales</taxon>
        <taxon>Cardiobacteriaceae</taxon>
        <taxon>Suttonella</taxon>
    </lineage>
</organism>
<evidence type="ECO:0000256" key="1">
    <source>
        <dbReference type="ARBA" id="ARBA00023015"/>
    </source>
</evidence>
<dbReference type="GO" id="GO:0043565">
    <property type="term" value="F:sequence-specific DNA binding"/>
    <property type="evidence" value="ECO:0007669"/>
    <property type="project" value="InterPro"/>
</dbReference>
<dbReference type="SUPFAM" id="SSF46689">
    <property type="entry name" value="Homeodomain-like"/>
    <property type="match status" value="1"/>
</dbReference>
<dbReference type="SMART" id="SM00342">
    <property type="entry name" value="HTH_ARAC"/>
    <property type="match status" value="1"/>
</dbReference>
<dbReference type="AlphaFoldDB" id="A0A380MN60"/>
<dbReference type="InterPro" id="IPR037923">
    <property type="entry name" value="HTH-like"/>
</dbReference>
<evidence type="ECO:0000256" key="3">
    <source>
        <dbReference type="ARBA" id="ARBA00023163"/>
    </source>
</evidence>
<dbReference type="SUPFAM" id="SSF51215">
    <property type="entry name" value="Regulatory protein AraC"/>
    <property type="match status" value="1"/>
</dbReference>
<dbReference type="PANTHER" id="PTHR46796">
    <property type="entry name" value="HTH-TYPE TRANSCRIPTIONAL ACTIVATOR RHAS-RELATED"/>
    <property type="match status" value="1"/>
</dbReference>
<keyword evidence="1" id="KW-0805">Transcription regulation</keyword>
<keyword evidence="2" id="KW-0238">DNA-binding</keyword>
<dbReference type="InterPro" id="IPR050204">
    <property type="entry name" value="AraC_XylS_family_regulators"/>
</dbReference>
<dbReference type="RefSeq" id="WP_084601660.1">
    <property type="nucleotide sequence ID" value="NZ_LWHB01000066.1"/>
</dbReference>
<dbReference type="InterPro" id="IPR009057">
    <property type="entry name" value="Homeodomain-like_sf"/>
</dbReference>
<feature type="domain" description="HTH araC/xylS-type" evidence="4">
    <location>
        <begin position="216"/>
        <end position="315"/>
    </location>
</feature>
<keyword evidence="6" id="KW-1185">Reference proteome</keyword>
<dbReference type="InterPro" id="IPR018060">
    <property type="entry name" value="HTH_AraC"/>
</dbReference>
<sequence>MRPLKHIFTDYQELICHHHGTRAISADSQHIHAHSQASHWQAHWQVNQFANELLLARQCAQSHKPRASYLPYFHHNWALFFMVQGQNSLRFSNTKRLSLQAGEVWLVSGTLDDVHESALPIQGGWRALHLDFSPERLARWQAENLLPAELCPNRGTQLRRLGRYRTSATQALFAQNFSNHALSHLALEAATLTLTTQVLQQTIPSRISQRQAAQIDEAVDIIHQNYCQPLSITELAHRVGLNDCYFKRFFKLRTDETPAAMIRRLRLQCAFDGLATRRFTTVNAAMHFVGYHHLSSFQAAFVRQFSCTPSQVLRERD</sequence>